<keyword evidence="3" id="KW-1185">Reference proteome</keyword>
<dbReference type="PANTHER" id="PTHR23019">
    <property type="entry name" value="NUCLEAR PORE MEMBRANE GLYCOPROTEIN GP210-RELATED"/>
    <property type="match status" value="1"/>
</dbReference>
<dbReference type="EMBL" id="JAJSOW010000002">
    <property type="protein sequence ID" value="KAI9198408.1"/>
    <property type="molecule type" value="Genomic_DNA"/>
</dbReference>
<dbReference type="InterPro" id="IPR055099">
    <property type="entry name" value="Ig_NUP210_7th"/>
</dbReference>
<proteinExistence type="predicted"/>
<evidence type="ECO:0000259" key="1">
    <source>
        <dbReference type="Pfam" id="PF22962"/>
    </source>
</evidence>
<dbReference type="Proteomes" id="UP001064489">
    <property type="component" value="Chromosome 13"/>
</dbReference>
<evidence type="ECO:0000313" key="2">
    <source>
        <dbReference type="EMBL" id="KAI9198408.1"/>
    </source>
</evidence>
<reference evidence="2 3" key="1">
    <citation type="journal article" date="2022" name="Plant J.">
        <title>Strategies of tolerance reflected in two North American maple genomes.</title>
        <authorList>
            <person name="McEvoy S.L."/>
            <person name="Sezen U.U."/>
            <person name="Trouern-Trend A."/>
            <person name="McMahon S.M."/>
            <person name="Schaberg P.G."/>
            <person name="Yang J."/>
            <person name="Wegrzyn J.L."/>
            <person name="Swenson N.G."/>
        </authorList>
    </citation>
    <scope>NUCLEOTIDE SEQUENCE [LARGE SCALE GENOMIC DNA]</scope>
    <source>
        <strain evidence="2">91603</strain>
    </source>
</reference>
<evidence type="ECO:0000313" key="3">
    <source>
        <dbReference type="Proteomes" id="UP001064489"/>
    </source>
</evidence>
<dbReference type="InterPro" id="IPR045197">
    <property type="entry name" value="NUP210-like"/>
</dbReference>
<dbReference type="PANTHER" id="PTHR23019:SF0">
    <property type="entry name" value="NUCLEAR PORE MEMBRANE GLYCOPROTEIN 210"/>
    <property type="match status" value="1"/>
</dbReference>
<comment type="caution">
    <text evidence="2">The sequence shown here is derived from an EMBL/GenBank/DDBJ whole genome shotgun (WGS) entry which is preliminary data.</text>
</comment>
<accession>A0AAD5P397</accession>
<dbReference type="AlphaFoldDB" id="A0AAD5P397"/>
<dbReference type="Pfam" id="PF22962">
    <property type="entry name" value="Ig_NUP210_7th"/>
    <property type="match status" value="1"/>
</dbReference>
<organism evidence="2 3">
    <name type="scientific">Acer negundo</name>
    <name type="common">Box elder</name>
    <dbReference type="NCBI Taxonomy" id="4023"/>
    <lineage>
        <taxon>Eukaryota</taxon>
        <taxon>Viridiplantae</taxon>
        <taxon>Streptophyta</taxon>
        <taxon>Embryophyta</taxon>
        <taxon>Tracheophyta</taxon>
        <taxon>Spermatophyta</taxon>
        <taxon>Magnoliopsida</taxon>
        <taxon>eudicotyledons</taxon>
        <taxon>Gunneridae</taxon>
        <taxon>Pentapetalae</taxon>
        <taxon>rosids</taxon>
        <taxon>malvids</taxon>
        <taxon>Sapindales</taxon>
        <taxon>Sapindaceae</taxon>
        <taxon>Hippocastanoideae</taxon>
        <taxon>Acereae</taxon>
        <taxon>Acer</taxon>
    </lineage>
</organism>
<sequence>MHVSLTGGPEPWDEGVGYIENFKILNARHVQTRDGVHVHLISGSRSLYEILCQELGTFNLVFKRGNLVGDDHPLPAISEVSLSLTCGFPSSIALLVETRYYKFLQEKFIQRSKSSWERFLVLQNESGLCVVHASVTGVCDAFSGGYSAQLFKTSENVLTDAIRLQLVSTLRVNPEFNLLFFNPDAKVNLQLLEGAVF</sequence>
<feature type="domain" description="NUP210 Ig-like" evidence="1">
    <location>
        <begin position="2"/>
        <end position="87"/>
    </location>
</feature>
<gene>
    <name evidence="2" type="ORF">LWI28_015299</name>
</gene>
<protein>
    <recommendedName>
        <fullName evidence="1">NUP210 Ig-like domain-containing protein</fullName>
    </recommendedName>
</protein>
<name>A0AAD5P397_ACENE</name>